<organism evidence="1 2">
    <name type="scientific">Faecalicatena contorta</name>
    <dbReference type="NCBI Taxonomy" id="39482"/>
    <lineage>
        <taxon>Bacteria</taxon>
        <taxon>Bacillati</taxon>
        <taxon>Bacillota</taxon>
        <taxon>Clostridia</taxon>
        <taxon>Lachnospirales</taxon>
        <taxon>Lachnospiraceae</taxon>
        <taxon>Faecalicatena</taxon>
    </lineage>
</organism>
<protein>
    <recommendedName>
        <fullName evidence="3">DUF3788 domain-containing protein</fullName>
    </recommendedName>
</protein>
<dbReference type="RefSeq" id="WP_109714630.1">
    <property type="nucleotide sequence ID" value="NZ_QGDS01000024.1"/>
</dbReference>
<sequence>MKWIDTYTKENKPEFKEISNYVESQVWDELCKFIEDTYMVFPSIEYSMCSGAPGWNVKYKKGSRALCTLYPNKGYFTCLVSIGRKEAPEAEFILSSFSDYLQELYKNTSVFNGSRWLMIDVTTPQICGEVKELLSIRIHPPKRKQEQASVKE</sequence>
<evidence type="ECO:0000313" key="2">
    <source>
        <dbReference type="Proteomes" id="UP000254051"/>
    </source>
</evidence>
<dbReference type="InterPro" id="IPR024265">
    <property type="entry name" value="DUF3788"/>
</dbReference>
<name>A0A315ZQ38_9FIRM</name>
<accession>A0A315ZQ38</accession>
<proteinExistence type="predicted"/>
<keyword evidence="2" id="KW-1185">Reference proteome</keyword>
<dbReference type="OrthoDB" id="9090890at2"/>
<dbReference type="Pfam" id="PF12663">
    <property type="entry name" value="DUF3788"/>
    <property type="match status" value="1"/>
</dbReference>
<gene>
    <name evidence="1" type="ORF">SAMN05216529_12426</name>
</gene>
<dbReference type="Proteomes" id="UP000254051">
    <property type="component" value="Unassembled WGS sequence"/>
</dbReference>
<evidence type="ECO:0008006" key="3">
    <source>
        <dbReference type="Google" id="ProtNLM"/>
    </source>
</evidence>
<reference evidence="2" key="1">
    <citation type="submission" date="2017-07" db="EMBL/GenBank/DDBJ databases">
        <authorList>
            <person name="Varghese N."/>
            <person name="Submissions S."/>
        </authorList>
    </citation>
    <scope>NUCLEOTIDE SEQUENCE [LARGE SCALE GENOMIC DNA]</scope>
    <source>
        <strain evidence="2">NLAE-zl-C134</strain>
    </source>
</reference>
<evidence type="ECO:0000313" key="1">
    <source>
        <dbReference type="EMBL" id="SUQ16230.1"/>
    </source>
</evidence>
<dbReference type="AlphaFoldDB" id="A0A315ZQ38"/>
<dbReference type="EMBL" id="UHJJ01000024">
    <property type="protein sequence ID" value="SUQ16230.1"/>
    <property type="molecule type" value="Genomic_DNA"/>
</dbReference>